<dbReference type="GO" id="GO:0005975">
    <property type="term" value="P:carbohydrate metabolic process"/>
    <property type="evidence" value="ECO:0007669"/>
    <property type="project" value="InterPro"/>
</dbReference>
<name>A0A1J6HBU0_9HYPH</name>
<feature type="domain" description="Xylulose 5-phosphate/Fructose 6-phosphate phosphoketolase C-terminal" evidence="1">
    <location>
        <begin position="56"/>
        <end position="106"/>
    </location>
</feature>
<dbReference type="GO" id="GO:0016832">
    <property type="term" value="F:aldehyde-lyase activity"/>
    <property type="evidence" value="ECO:0007669"/>
    <property type="project" value="InterPro"/>
</dbReference>
<evidence type="ECO:0000259" key="1">
    <source>
        <dbReference type="Pfam" id="PF09363"/>
    </source>
</evidence>
<dbReference type="Proteomes" id="UP000182985">
    <property type="component" value="Unassembled WGS sequence"/>
</dbReference>
<evidence type="ECO:0000313" key="3">
    <source>
        <dbReference type="Proteomes" id="UP000182985"/>
    </source>
</evidence>
<dbReference type="RefSeq" id="WP_371264665.1">
    <property type="nucleotide sequence ID" value="NZ_MOEC01000045.1"/>
</dbReference>
<protein>
    <recommendedName>
        <fullName evidence="1">Xylulose 5-phosphate/Fructose 6-phosphate phosphoketolase C-terminal domain-containing protein</fullName>
    </recommendedName>
</protein>
<keyword evidence="3" id="KW-1185">Reference proteome</keyword>
<evidence type="ECO:0000313" key="2">
    <source>
        <dbReference type="EMBL" id="OIS90612.1"/>
    </source>
</evidence>
<proteinExistence type="predicted"/>
<accession>A0A1J6HBU0</accession>
<sequence length="115" mass="13372">MQLPQAVLVKKKPALRRVLIWFWAGAWLRLSGDCYAGSFLFAAHPWGYERAAVRAYRTRFRAIKRLPLSNDVAAPLIAGFEEKLALHKSYVREHGEDMPEIRDWKWPYTRTGQAE</sequence>
<comment type="caution">
    <text evidence="2">The sequence shown here is derived from an EMBL/GenBank/DDBJ whole genome shotgun (WGS) entry which is preliminary data.</text>
</comment>
<dbReference type="AlphaFoldDB" id="A0A1J6HBU0"/>
<dbReference type="InterPro" id="IPR009014">
    <property type="entry name" value="Transketo_C/PFOR_II"/>
</dbReference>
<gene>
    <name evidence="2" type="ORF">BLA27_25715</name>
</gene>
<reference evidence="2 3" key="1">
    <citation type="submission" date="2016-10" db="EMBL/GenBank/DDBJ databases">
        <title>The Draft Genome Sequence of the Potato Rhizosphere Bacteria Ochrobactrum sp. IPA7.2.</title>
        <authorList>
            <person name="Gogoleva N.E."/>
            <person name="Khlopko Y.A."/>
            <person name="Burygin G.L."/>
            <person name="Plotnikov A.O."/>
        </authorList>
    </citation>
    <scope>NUCLEOTIDE SEQUENCE [LARGE SCALE GENOMIC DNA]</scope>
    <source>
        <strain evidence="2 3">IPA7.2</strain>
    </source>
</reference>
<dbReference type="EMBL" id="MOEC01000045">
    <property type="protein sequence ID" value="OIS90612.1"/>
    <property type="molecule type" value="Genomic_DNA"/>
</dbReference>
<dbReference type="Pfam" id="PF09363">
    <property type="entry name" value="XFP_C"/>
    <property type="match status" value="1"/>
</dbReference>
<dbReference type="InterPro" id="IPR018969">
    <property type="entry name" value="Xul5P/Fru6P_PKetolase_C"/>
</dbReference>
<dbReference type="Gene3D" id="3.40.50.920">
    <property type="match status" value="1"/>
</dbReference>
<organism evidence="2 3">
    <name type="scientific">Brucella cytisi</name>
    <dbReference type="NCBI Taxonomy" id="407152"/>
    <lineage>
        <taxon>Bacteria</taxon>
        <taxon>Pseudomonadati</taxon>
        <taxon>Pseudomonadota</taxon>
        <taxon>Alphaproteobacteria</taxon>
        <taxon>Hyphomicrobiales</taxon>
        <taxon>Brucellaceae</taxon>
        <taxon>Brucella/Ochrobactrum group</taxon>
        <taxon>Brucella</taxon>
    </lineage>
</organism>